<dbReference type="EMBL" id="VSRR010033613">
    <property type="protein sequence ID" value="MPC71811.1"/>
    <property type="molecule type" value="Genomic_DNA"/>
</dbReference>
<organism evidence="2 3">
    <name type="scientific">Portunus trituberculatus</name>
    <name type="common">Swimming crab</name>
    <name type="synonym">Neptunus trituberculatus</name>
    <dbReference type="NCBI Taxonomy" id="210409"/>
    <lineage>
        <taxon>Eukaryota</taxon>
        <taxon>Metazoa</taxon>
        <taxon>Ecdysozoa</taxon>
        <taxon>Arthropoda</taxon>
        <taxon>Crustacea</taxon>
        <taxon>Multicrustacea</taxon>
        <taxon>Malacostraca</taxon>
        <taxon>Eumalacostraca</taxon>
        <taxon>Eucarida</taxon>
        <taxon>Decapoda</taxon>
        <taxon>Pleocyemata</taxon>
        <taxon>Brachyura</taxon>
        <taxon>Eubrachyura</taxon>
        <taxon>Portunoidea</taxon>
        <taxon>Portunidae</taxon>
        <taxon>Portuninae</taxon>
        <taxon>Portunus</taxon>
    </lineage>
</organism>
<evidence type="ECO:0000256" key="1">
    <source>
        <dbReference type="SAM" id="Phobius"/>
    </source>
</evidence>
<evidence type="ECO:0000313" key="3">
    <source>
        <dbReference type="Proteomes" id="UP000324222"/>
    </source>
</evidence>
<dbReference type="AlphaFoldDB" id="A0A5B7HG90"/>
<sequence length="64" mass="6984">MPVSAEKNTDKLVKSNAALVFRALITVAFSKQRSVCIVTLILLYWSVVFRCCGVAGVVLGVWVL</sequence>
<evidence type="ECO:0000313" key="2">
    <source>
        <dbReference type="EMBL" id="MPC71811.1"/>
    </source>
</evidence>
<keyword evidence="1" id="KW-0812">Transmembrane</keyword>
<proteinExistence type="predicted"/>
<gene>
    <name evidence="2" type="ORF">E2C01_066101</name>
</gene>
<feature type="transmembrane region" description="Helical" evidence="1">
    <location>
        <begin position="42"/>
        <end position="63"/>
    </location>
</feature>
<dbReference type="Proteomes" id="UP000324222">
    <property type="component" value="Unassembled WGS sequence"/>
</dbReference>
<reference evidence="2 3" key="1">
    <citation type="submission" date="2019-05" db="EMBL/GenBank/DDBJ databases">
        <title>Another draft genome of Portunus trituberculatus and its Hox gene families provides insights of decapod evolution.</title>
        <authorList>
            <person name="Jeong J.-H."/>
            <person name="Song I."/>
            <person name="Kim S."/>
            <person name="Choi T."/>
            <person name="Kim D."/>
            <person name="Ryu S."/>
            <person name="Kim W."/>
        </authorList>
    </citation>
    <scope>NUCLEOTIDE SEQUENCE [LARGE SCALE GENOMIC DNA]</scope>
    <source>
        <tissue evidence="2">Muscle</tissue>
    </source>
</reference>
<comment type="caution">
    <text evidence="2">The sequence shown here is derived from an EMBL/GenBank/DDBJ whole genome shotgun (WGS) entry which is preliminary data.</text>
</comment>
<accession>A0A5B7HG90</accession>
<keyword evidence="3" id="KW-1185">Reference proteome</keyword>
<keyword evidence="1" id="KW-1133">Transmembrane helix</keyword>
<keyword evidence="1" id="KW-0472">Membrane</keyword>
<protein>
    <submittedName>
        <fullName evidence="2">Uncharacterized protein</fullName>
    </submittedName>
</protein>
<name>A0A5B7HG90_PORTR</name>